<evidence type="ECO:0000256" key="4">
    <source>
        <dbReference type="RuleBase" id="RU003718"/>
    </source>
</evidence>
<comment type="similarity">
    <text evidence="1 4">Belongs to the UDP-glycosyltransferase family.</text>
</comment>
<evidence type="ECO:0000313" key="6">
    <source>
        <dbReference type="EMBL" id="KAK7407477.1"/>
    </source>
</evidence>
<dbReference type="InterPro" id="IPR035595">
    <property type="entry name" value="UDP_glycos_trans_CS"/>
</dbReference>
<evidence type="ECO:0000256" key="3">
    <source>
        <dbReference type="ARBA" id="ARBA00022679"/>
    </source>
</evidence>
<proteinExistence type="inferred from homology"/>
<dbReference type="FunFam" id="3.40.50.2000:FF:000037">
    <property type="entry name" value="Glycosyltransferase"/>
    <property type="match status" value="1"/>
</dbReference>
<sequence>MAEQQKKLHIVMFPWVAFGHIIPYLELGKLIAQKGHRVSFVSTPRNIQRLPKLAENLQPCLHLIQLPLPHVENLPENAESTADIPQHLMPYLTNAFDALEEPFTKFLQTCTPHWIICDFAPHWLPPISSKLGIPCIFFSIFGACATSFAFNLFVGNINPESPEAKLFRADNRSSQPKELNQSSRPKEVNRFLETLKGAQVFATRSCVEIDGKFLKSLENASGKVVLPVGLLPPSLHFSEDHNWDTILNWLDKQEKGSVIHIAFGSELKLSDEVFTEIAMGLELSGFPFFWVLNKQNTTFACSESQDWIENRSKRGMVWTKWAPQMRILAHKSIGGFLTHCGWSSVIESLQVGCPLVFLPFQYDQWMIARFMEEKKIGVKVHRNEHDRKFTRYSLAKALTSLMLEEEGKVCRSQAQEMSKIFGNRELHQNYVDRFVDYMEINKPCQNEKHGKLKNER</sequence>
<accession>A0AAN9SXG4</accession>
<organism evidence="6 7">
    <name type="scientific">Psophocarpus tetragonolobus</name>
    <name type="common">Winged bean</name>
    <name type="synonym">Dolichos tetragonolobus</name>
    <dbReference type="NCBI Taxonomy" id="3891"/>
    <lineage>
        <taxon>Eukaryota</taxon>
        <taxon>Viridiplantae</taxon>
        <taxon>Streptophyta</taxon>
        <taxon>Embryophyta</taxon>
        <taxon>Tracheophyta</taxon>
        <taxon>Spermatophyta</taxon>
        <taxon>Magnoliopsida</taxon>
        <taxon>eudicotyledons</taxon>
        <taxon>Gunneridae</taxon>
        <taxon>Pentapetalae</taxon>
        <taxon>rosids</taxon>
        <taxon>fabids</taxon>
        <taxon>Fabales</taxon>
        <taxon>Fabaceae</taxon>
        <taxon>Papilionoideae</taxon>
        <taxon>50 kb inversion clade</taxon>
        <taxon>NPAAA clade</taxon>
        <taxon>indigoferoid/millettioid clade</taxon>
        <taxon>Phaseoleae</taxon>
        <taxon>Psophocarpus</taxon>
    </lineage>
</organism>
<evidence type="ECO:0000256" key="2">
    <source>
        <dbReference type="ARBA" id="ARBA00022676"/>
    </source>
</evidence>
<evidence type="ECO:0000256" key="5">
    <source>
        <dbReference type="RuleBase" id="RU362057"/>
    </source>
</evidence>
<dbReference type="InterPro" id="IPR002213">
    <property type="entry name" value="UDP_glucos_trans"/>
</dbReference>
<dbReference type="Proteomes" id="UP001386955">
    <property type="component" value="Unassembled WGS sequence"/>
</dbReference>
<protein>
    <recommendedName>
        <fullName evidence="5">Glycosyltransferase</fullName>
        <ecNumber evidence="5">2.4.1.-</ecNumber>
    </recommendedName>
</protein>
<dbReference type="PROSITE" id="PS00375">
    <property type="entry name" value="UDPGT"/>
    <property type="match status" value="1"/>
</dbReference>
<dbReference type="SUPFAM" id="SSF53756">
    <property type="entry name" value="UDP-Glycosyltransferase/glycogen phosphorylase"/>
    <property type="match status" value="1"/>
</dbReference>
<dbReference type="Gene3D" id="3.40.50.2000">
    <property type="entry name" value="Glycogen Phosphorylase B"/>
    <property type="match status" value="2"/>
</dbReference>
<dbReference type="Pfam" id="PF00201">
    <property type="entry name" value="UDPGT"/>
    <property type="match status" value="1"/>
</dbReference>
<evidence type="ECO:0000313" key="7">
    <source>
        <dbReference type="Proteomes" id="UP001386955"/>
    </source>
</evidence>
<name>A0AAN9SXG4_PSOTE</name>
<reference evidence="6 7" key="1">
    <citation type="submission" date="2024-01" db="EMBL/GenBank/DDBJ databases">
        <title>The genomes of 5 underutilized Papilionoideae crops provide insights into root nodulation and disease resistanc.</title>
        <authorList>
            <person name="Jiang F."/>
        </authorList>
    </citation>
    <scope>NUCLEOTIDE SEQUENCE [LARGE SCALE GENOMIC DNA]</scope>
    <source>
        <strain evidence="6">DUOXIRENSHENG_FW03</strain>
        <tissue evidence="6">Leaves</tissue>
    </source>
</reference>
<evidence type="ECO:0000256" key="1">
    <source>
        <dbReference type="ARBA" id="ARBA00009995"/>
    </source>
</evidence>
<dbReference type="PANTHER" id="PTHR48049:SF60">
    <property type="entry name" value="UDP-GLYCOSYLTRANSFERASE 91B1"/>
    <property type="match status" value="1"/>
</dbReference>
<dbReference type="PANTHER" id="PTHR48049">
    <property type="entry name" value="GLYCOSYLTRANSFERASE"/>
    <property type="match status" value="1"/>
</dbReference>
<dbReference type="EMBL" id="JAYMYS010000002">
    <property type="protein sequence ID" value="KAK7407477.1"/>
    <property type="molecule type" value="Genomic_DNA"/>
</dbReference>
<keyword evidence="2 4" id="KW-0328">Glycosyltransferase</keyword>
<dbReference type="InterPro" id="IPR050481">
    <property type="entry name" value="UDP-glycosyltransf_plant"/>
</dbReference>
<keyword evidence="7" id="KW-1185">Reference proteome</keyword>
<dbReference type="GO" id="GO:0035251">
    <property type="term" value="F:UDP-glucosyltransferase activity"/>
    <property type="evidence" value="ECO:0007669"/>
    <property type="project" value="InterPro"/>
</dbReference>
<keyword evidence="3 4" id="KW-0808">Transferase</keyword>
<gene>
    <name evidence="6" type="ORF">VNO78_09428</name>
</gene>
<dbReference type="EC" id="2.4.1.-" evidence="5"/>
<dbReference type="AlphaFoldDB" id="A0AAN9SXG4"/>
<dbReference type="CDD" id="cd03784">
    <property type="entry name" value="GT1_Gtf-like"/>
    <property type="match status" value="1"/>
</dbReference>
<comment type="caution">
    <text evidence="6">The sequence shown here is derived from an EMBL/GenBank/DDBJ whole genome shotgun (WGS) entry which is preliminary data.</text>
</comment>